<reference evidence="2 3" key="1">
    <citation type="journal article" date="2015" name="Int. J. Syst. Evol. Microbiol.">
        <title>Gemmobacter intermedius sp. nov., isolated from a white stork (Ciconia ciconia).</title>
        <authorList>
            <person name="Kampfer P."/>
            <person name="Jerzak L."/>
            <person name="Wilharm G."/>
            <person name="Golke J."/>
            <person name="Busse H.J."/>
            <person name="Glaeser S.P."/>
        </authorList>
    </citation>
    <scope>NUCLEOTIDE SEQUENCE [LARGE SCALE GENOMIC DNA]</scope>
    <source>
        <strain evidence="2 3">119/4</strain>
    </source>
</reference>
<dbReference type="AlphaFoldDB" id="A0A3S3USF4"/>
<dbReference type="Pfam" id="PF07728">
    <property type="entry name" value="AAA_5"/>
    <property type="match status" value="1"/>
</dbReference>
<organism evidence="2 3">
    <name type="scientific">Falsigemmobacter intermedius</name>
    <dbReference type="NCBI Taxonomy" id="1553448"/>
    <lineage>
        <taxon>Bacteria</taxon>
        <taxon>Pseudomonadati</taxon>
        <taxon>Pseudomonadota</taxon>
        <taxon>Alphaproteobacteria</taxon>
        <taxon>Rhodobacterales</taxon>
        <taxon>Paracoccaceae</taxon>
        <taxon>Falsigemmobacter</taxon>
    </lineage>
</organism>
<dbReference type="GO" id="GO:0005524">
    <property type="term" value="F:ATP binding"/>
    <property type="evidence" value="ECO:0007669"/>
    <property type="project" value="InterPro"/>
</dbReference>
<accession>A0A3S3USF4</accession>
<dbReference type="InterPro" id="IPR003593">
    <property type="entry name" value="AAA+_ATPase"/>
</dbReference>
<sequence length="593" mass="67431">MARSCERNCDRIYSFGRKFLENCLLSDRSLMSQEALWTIDNLQRLHNAIFGNLDQGARDFTAKLNDQITSTGDVETMSALVAEVLGIYFLFPSNVGRSRKTELLSQVLEWGGKTLDKDSDLVKCFEHGIGSGGQSYNTRRPFEIGFLIEMALAFKKKSAEDQGNLAGSPWKMMEFLDAIDASSSRQIRHMILHILFPDDFERISSREHKKRIVEAFETMADGSDGHDRQLLSIRKELEHLFPDEVVDFYRPPLVDVWNQAGNAADDYIPMAALHYKKQIVLYGPPGTGKTHTAKALAEQIIRPKLLEKYGAKNYFQNMSKVSSEIERRTHRLQLHPAYGYEDFMRGLRITSSGATEYQHGYLPQLVKTISQDDHKIPHVLILDEMNRTDLSRMLGEAFSLLENRGEEITLPGVNAGEPAQKLNIPENLYVIGTMNLIDLSIEQMDFALRRRFLWVYHGFDADALVSAAYSRWTRASNKIDWAEVEPDFRKLASAAGSLNSVIASSQLLGPQYEIGHAYFLDIVPLLIDDLDKRRRQGYLWNTKGAPRRPVEQLWDYALFPLLQEYLVSIDPQSRAKVLGELRKAFVSEPVAEA</sequence>
<dbReference type="SUPFAM" id="SSF52540">
    <property type="entry name" value="P-loop containing nucleoside triphosphate hydrolases"/>
    <property type="match status" value="1"/>
</dbReference>
<comment type="caution">
    <text evidence="2">The sequence shown here is derived from an EMBL/GenBank/DDBJ whole genome shotgun (WGS) entry which is preliminary data.</text>
</comment>
<dbReference type="GO" id="GO:0016887">
    <property type="term" value="F:ATP hydrolysis activity"/>
    <property type="evidence" value="ECO:0007669"/>
    <property type="project" value="InterPro"/>
</dbReference>
<dbReference type="Gene3D" id="3.40.50.300">
    <property type="entry name" value="P-loop containing nucleotide triphosphate hydrolases"/>
    <property type="match status" value="1"/>
</dbReference>
<protein>
    <submittedName>
        <fullName evidence="2">AAA family ATPase</fullName>
    </submittedName>
</protein>
<dbReference type="InterPro" id="IPR027417">
    <property type="entry name" value="P-loop_NTPase"/>
</dbReference>
<dbReference type="OrthoDB" id="9781481at2"/>
<proteinExistence type="predicted"/>
<dbReference type="EMBL" id="SBLC01000092">
    <property type="protein sequence ID" value="RWY35038.1"/>
    <property type="molecule type" value="Genomic_DNA"/>
</dbReference>
<feature type="domain" description="AAA+ ATPase" evidence="1">
    <location>
        <begin position="275"/>
        <end position="452"/>
    </location>
</feature>
<gene>
    <name evidence="2" type="ORF">EP867_18985</name>
</gene>
<keyword evidence="3" id="KW-1185">Reference proteome</keyword>
<dbReference type="PANTHER" id="PTHR37291:SF1">
    <property type="entry name" value="TYPE IV METHYL-DIRECTED RESTRICTION ENZYME ECOKMCRB SUBUNIT"/>
    <property type="match status" value="1"/>
</dbReference>
<evidence type="ECO:0000313" key="3">
    <source>
        <dbReference type="Proteomes" id="UP000287168"/>
    </source>
</evidence>
<evidence type="ECO:0000313" key="2">
    <source>
        <dbReference type="EMBL" id="RWY35038.1"/>
    </source>
</evidence>
<dbReference type="InterPro" id="IPR011704">
    <property type="entry name" value="ATPase_dyneun-rel_AAA"/>
</dbReference>
<evidence type="ECO:0000259" key="1">
    <source>
        <dbReference type="SMART" id="SM00382"/>
    </source>
</evidence>
<name>A0A3S3USF4_9RHOB</name>
<dbReference type="InterPro" id="IPR052934">
    <property type="entry name" value="Methyl-DNA_Rec/Restrict_Enz"/>
</dbReference>
<dbReference type="Proteomes" id="UP000287168">
    <property type="component" value="Unassembled WGS sequence"/>
</dbReference>
<dbReference type="PANTHER" id="PTHR37291">
    <property type="entry name" value="5-METHYLCYTOSINE-SPECIFIC RESTRICTION ENZYME B"/>
    <property type="match status" value="1"/>
</dbReference>
<dbReference type="SMART" id="SM00382">
    <property type="entry name" value="AAA"/>
    <property type="match status" value="1"/>
</dbReference>